<dbReference type="NCBIfam" id="NF005682">
    <property type="entry name" value="PRK07480.1"/>
    <property type="match status" value="1"/>
</dbReference>
<dbReference type="InterPro" id="IPR015424">
    <property type="entry name" value="PyrdxlP-dep_Trfase"/>
</dbReference>
<name>A0A1I4FBA8_9HYPH</name>
<evidence type="ECO:0000256" key="4">
    <source>
        <dbReference type="RuleBase" id="RU003560"/>
    </source>
</evidence>
<keyword evidence="3 4" id="KW-0663">Pyridoxal phosphate</keyword>
<reference evidence="5 6" key="1">
    <citation type="submission" date="2016-10" db="EMBL/GenBank/DDBJ databases">
        <authorList>
            <person name="Varghese N."/>
            <person name="Submissions S."/>
        </authorList>
    </citation>
    <scope>NUCLEOTIDE SEQUENCE [LARGE SCALE GENOMIC DNA]</scope>
    <source>
        <strain evidence="5 6">DSM 16392</strain>
    </source>
</reference>
<keyword evidence="5" id="KW-0808">Transferase</keyword>
<dbReference type="PROSITE" id="PS00600">
    <property type="entry name" value="AA_TRANSFER_CLASS_3"/>
    <property type="match status" value="1"/>
</dbReference>
<dbReference type="InterPro" id="IPR015422">
    <property type="entry name" value="PyrdxlP-dep_Trfase_small"/>
</dbReference>
<dbReference type="NCBIfam" id="NF004767">
    <property type="entry name" value="PRK06105.1"/>
    <property type="match status" value="1"/>
</dbReference>
<keyword evidence="6" id="KW-1185">Reference proteome</keyword>
<comment type="similarity">
    <text evidence="2 4">Belongs to the class-III pyridoxal-phosphate-dependent aminotransferase family.</text>
</comment>
<comment type="caution">
    <text evidence="5">The sequence shown here is derived from an EMBL/GenBank/DDBJ whole genome shotgun (WGS) entry which is preliminary data.</text>
</comment>
<accession>A0A1I4FBA8</accession>
<dbReference type="Gene3D" id="3.40.640.10">
    <property type="entry name" value="Type I PLP-dependent aspartate aminotransferase-like (Major domain)"/>
    <property type="match status" value="1"/>
</dbReference>
<evidence type="ECO:0000313" key="6">
    <source>
        <dbReference type="Proteomes" id="UP000199598"/>
    </source>
</evidence>
<dbReference type="Proteomes" id="UP000199598">
    <property type="component" value="Unassembled WGS sequence"/>
</dbReference>
<evidence type="ECO:0000313" key="5">
    <source>
        <dbReference type="EMBL" id="SFL14590.1"/>
    </source>
</evidence>
<organism evidence="5 6">
    <name type="scientific">Pseudovibrio ascidiaceicola</name>
    <dbReference type="NCBI Taxonomy" id="285279"/>
    <lineage>
        <taxon>Bacteria</taxon>
        <taxon>Pseudomonadati</taxon>
        <taxon>Pseudomonadota</taxon>
        <taxon>Alphaproteobacteria</taxon>
        <taxon>Hyphomicrobiales</taxon>
        <taxon>Stappiaceae</taxon>
        <taxon>Pseudovibrio</taxon>
    </lineage>
</organism>
<protein>
    <submittedName>
        <fullName evidence="5">Putrescine aminotransferase</fullName>
    </submittedName>
</protein>
<evidence type="ECO:0000256" key="1">
    <source>
        <dbReference type="ARBA" id="ARBA00001933"/>
    </source>
</evidence>
<dbReference type="InterPro" id="IPR005814">
    <property type="entry name" value="Aminotrans_3"/>
</dbReference>
<dbReference type="InterPro" id="IPR015421">
    <property type="entry name" value="PyrdxlP-dep_Trfase_major"/>
</dbReference>
<dbReference type="CDD" id="cd00610">
    <property type="entry name" value="OAT_like"/>
    <property type="match status" value="1"/>
</dbReference>
<keyword evidence="5" id="KW-0032">Aminotransferase</keyword>
<comment type="cofactor">
    <cofactor evidence="1">
        <name>pyridoxal 5'-phosphate</name>
        <dbReference type="ChEBI" id="CHEBI:597326"/>
    </cofactor>
</comment>
<dbReference type="InterPro" id="IPR049704">
    <property type="entry name" value="Aminotrans_3_PPA_site"/>
</dbReference>
<dbReference type="Pfam" id="PF00202">
    <property type="entry name" value="Aminotran_3"/>
    <property type="match status" value="1"/>
</dbReference>
<evidence type="ECO:0000256" key="2">
    <source>
        <dbReference type="ARBA" id="ARBA00008954"/>
    </source>
</evidence>
<dbReference type="GO" id="GO:0008483">
    <property type="term" value="F:transaminase activity"/>
    <property type="evidence" value="ECO:0007669"/>
    <property type="project" value="UniProtKB-KW"/>
</dbReference>
<dbReference type="PANTHER" id="PTHR43094:SF1">
    <property type="entry name" value="AMINOTRANSFERASE CLASS-III"/>
    <property type="match status" value="1"/>
</dbReference>
<proteinExistence type="inferred from homology"/>
<dbReference type="SUPFAM" id="SSF53383">
    <property type="entry name" value="PLP-dependent transferases"/>
    <property type="match status" value="1"/>
</dbReference>
<evidence type="ECO:0000256" key="3">
    <source>
        <dbReference type="ARBA" id="ARBA00022898"/>
    </source>
</evidence>
<dbReference type="Gene3D" id="3.90.1150.10">
    <property type="entry name" value="Aspartate Aminotransferase, domain 1"/>
    <property type="match status" value="1"/>
</dbReference>
<dbReference type="PIRSF" id="PIRSF000521">
    <property type="entry name" value="Transaminase_4ab_Lys_Orn"/>
    <property type="match status" value="1"/>
</dbReference>
<dbReference type="PANTHER" id="PTHR43094">
    <property type="entry name" value="AMINOTRANSFERASE"/>
    <property type="match status" value="1"/>
</dbReference>
<gene>
    <name evidence="5" type="ORF">SAMN04488518_11824</name>
</gene>
<dbReference type="EMBL" id="FOSK01000018">
    <property type="protein sequence ID" value="SFL14590.1"/>
    <property type="molecule type" value="Genomic_DNA"/>
</dbReference>
<sequence>MPGLQGVPLFGRTDPMDYIANLPPTHVLQEKDAAHHLHPFTDTKSLNAKGTRVITRADGVYLWDSEGNKILDGMAGLWCVNVGYGRQEIIDAVHRQMQQLPYYNTFFQSSHPPAIALAERISSLAPDHLDHVFFAGSGSEANDTVVRMVRHYWASEGKPTKKTIISRHNAYHGSTMAGASLGGMSAMHAQGGLPIPDITHINQPYWYGEGGDMDPAAFGLMRARELEAEIDRLGEDNVAAFIGEPIQGAGGVVIPPETYWPEIQRICRERNILLIADEVICGFGRTGNWFGSQTFNFKPDLMPIAKGLSSGYLPIGAVVVSEKVAKGFIEHGGEFYHGFTYSAHPAACAAALANLDIIENERLPEKVANDTGPYLAEKWKTLGEHPLVGEARICGLVGALELSPDKARRARFEAEKGTVGTICRDHCFESGLVMRHVGDSMIISPPLVISRSEVDELIEKAHRALDLTAADATAQGIK</sequence>